<feature type="region of interest" description="Disordered" evidence="1">
    <location>
        <begin position="516"/>
        <end position="560"/>
    </location>
</feature>
<feature type="compositionally biased region" description="Polar residues" evidence="1">
    <location>
        <begin position="520"/>
        <end position="532"/>
    </location>
</feature>
<feature type="region of interest" description="Disordered" evidence="1">
    <location>
        <begin position="120"/>
        <end position="147"/>
    </location>
</feature>
<dbReference type="PANTHER" id="PTHR33480">
    <property type="entry name" value="SET DOMAIN-CONTAINING PROTEIN-RELATED"/>
    <property type="match status" value="1"/>
</dbReference>
<evidence type="ECO:0000256" key="1">
    <source>
        <dbReference type="SAM" id="MobiDB-lite"/>
    </source>
</evidence>
<accession>A0AAV8XNY3</accession>
<reference evidence="2" key="1">
    <citation type="journal article" date="2023" name="Insect Mol. Biol.">
        <title>Genome sequencing provides insights into the evolution of gene families encoding plant cell wall-degrading enzymes in longhorned beetles.</title>
        <authorList>
            <person name="Shin N.R."/>
            <person name="Okamura Y."/>
            <person name="Kirsch R."/>
            <person name="Pauchet Y."/>
        </authorList>
    </citation>
    <scope>NUCLEOTIDE SEQUENCE</scope>
    <source>
        <strain evidence="2">RBIC_L_NR</strain>
    </source>
</reference>
<keyword evidence="3" id="KW-1185">Reference proteome</keyword>
<proteinExistence type="predicted"/>
<protein>
    <recommendedName>
        <fullName evidence="4">Myb-like domain-containing protein</fullName>
    </recommendedName>
</protein>
<organism evidence="2 3">
    <name type="scientific">Rhamnusium bicolor</name>
    <dbReference type="NCBI Taxonomy" id="1586634"/>
    <lineage>
        <taxon>Eukaryota</taxon>
        <taxon>Metazoa</taxon>
        <taxon>Ecdysozoa</taxon>
        <taxon>Arthropoda</taxon>
        <taxon>Hexapoda</taxon>
        <taxon>Insecta</taxon>
        <taxon>Pterygota</taxon>
        <taxon>Neoptera</taxon>
        <taxon>Endopterygota</taxon>
        <taxon>Coleoptera</taxon>
        <taxon>Polyphaga</taxon>
        <taxon>Cucujiformia</taxon>
        <taxon>Chrysomeloidea</taxon>
        <taxon>Cerambycidae</taxon>
        <taxon>Lepturinae</taxon>
        <taxon>Rhagiini</taxon>
        <taxon>Rhamnusium</taxon>
    </lineage>
</organism>
<name>A0AAV8XNY3_9CUCU</name>
<feature type="compositionally biased region" description="Acidic residues" evidence="1">
    <location>
        <begin position="50"/>
        <end position="60"/>
    </location>
</feature>
<feature type="compositionally biased region" description="Acidic residues" evidence="1">
    <location>
        <begin position="132"/>
        <end position="144"/>
    </location>
</feature>
<gene>
    <name evidence="2" type="ORF">NQ314_010605</name>
</gene>
<dbReference type="AlphaFoldDB" id="A0AAV8XNY3"/>
<dbReference type="Proteomes" id="UP001162156">
    <property type="component" value="Unassembled WGS sequence"/>
</dbReference>
<evidence type="ECO:0000313" key="2">
    <source>
        <dbReference type="EMBL" id="KAJ8940795.1"/>
    </source>
</evidence>
<sequence>MARASIIEILRELVLEDVTNRRVFHGDFVAPDEIDEDIAAADHNLPAGGMDDDIEEDEESNTVISGQNIQGIPEFLLHSSDMFHDFGSDDSTRDKDFQPVYSDYDSSDSELLENIAAKQMDCSDDYPRSDSENDSMEDVPEESTCDVTTTSEIPHGAILPMKEKARHFKTKNNYCIFCNKLNTKIIRHFQTVHKNEERVKKFLYLPKSNETLKHKVFPVLKNDKVTNIIRYDKLNIMYDKTLCQKYRDEHYFDMIRSKLKNFDCILATLNEMGNYNKTTGIYEKPTIPTNIGTSLKYIGNLNISDCIKSQNMQRKQDTEDLLVLLKTDLNSTVNKTASESLLRQKRQKSVVLPKTEDIKKLNSYLLENINKHYTNLITNGYNNQSWIKLSQFSLASLLVFNRRRPGELQRTLIDDYKNFQTIEEKTNSELFNSLTQEGKNAVGQYVRFTIRGKLARGVLVLIHNHIKKCVDLLLSLREQAGVDPQNPYLFGIPQTKNEKNKNFRHFKAVDLIPQGDAENTENIPPGSSQLSHAQDKLSGPSTSGAHTPPPDTNNTTPLFSSRKRFSDESIWLTVPQTPNRNGKEKQRYSWEDLEIEAILTAFSEYINNNIYPSNKKIEDTKRKFPLLKRRTNAQIKSQLQHQMKIRDRSY</sequence>
<dbReference type="PANTHER" id="PTHR33480:SF1">
    <property type="entry name" value="TYR RECOMBINASE DOMAIN-CONTAINING PROTEIN"/>
    <property type="match status" value="1"/>
</dbReference>
<feature type="region of interest" description="Disordered" evidence="1">
    <location>
        <begin position="43"/>
        <end position="63"/>
    </location>
</feature>
<feature type="region of interest" description="Disordered" evidence="1">
    <location>
        <begin position="89"/>
        <end position="108"/>
    </location>
</feature>
<comment type="caution">
    <text evidence="2">The sequence shown here is derived from an EMBL/GenBank/DDBJ whole genome shotgun (WGS) entry which is preliminary data.</text>
</comment>
<dbReference type="EMBL" id="JANEYF010002947">
    <property type="protein sequence ID" value="KAJ8940795.1"/>
    <property type="molecule type" value="Genomic_DNA"/>
</dbReference>
<evidence type="ECO:0000313" key="3">
    <source>
        <dbReference type="Proteomes" id="UP001162156"/>
    </source>
</evidence>
<evidence type="ECO:0008006" key="4">
    <source>
        <dbReference type="Google" id="ProtNLM"/>
    </source>
</evidence>